<dbReference type="SUPFAM" id="SSF52540">
    <property type="entry name" value="P-loop containing nucleoside triphosphate hydrolases"/>
    <property type="match status" value="1"/>
</dbReference>
<dbReference type="HAMAP" id="MF_00054_B">
    <property type="entry name" value="EF_G_EF_2_B"/>
    <property type="match status" value="1"/>
</dbReference>
<comment type="function">
    <text evidence="7 8">Catalyzes the GTP-dependent ribosomal translocation step during translation elongation. During this step, the ribosome changes from the pre-translocational (PRE) to the post-translocational (POST) state as the newly formed A-site-bound peptidyl-tRNA and P-site-bound deacylated tRNA move to the P and E sites, respectively. Catalyzes the coordinated movement of the two tRNA molecules, the mRNA and conformational changes in the ribosome.</text>
</comment>
<evidence type="ECO:0000313" key="11">
    <source>
        <dbReference type="Proteomes" id="UP000253319"/>
    </source>
</evidence>
<keyword evidence="11" id="KW-1185">Reference proteome</keyword>
<dbReference type="CDD" id="cd04088">
    <property type="entry name" value="EFG_mtEFG_II"/>
    <property type="match status" value="1"/>
</dbReference>
<dbReference type="InterPro" id="IPR004161">
    <property type="entry name" value="EFTu-like_2"/>
</dbReference>
<dbReference type="FunFam" id="2.40.30.10:FF:000006">
    <property type="entry name" value="Elongation factor G"/>
    <property type="match status" value="1"/>
</dbReference>
<dbReference type="CDD" id="cd03713">
    <property type="entry name" value="EFG_mtEFG_C"/>
    <property type="match status" value="1"/>
</dbReference>
<dbReference type="SMART" id="SM00889">
    <property type="entry name" value="EFG_IV"/>
    <property type="match status" value="1"/>
</dbReference>
<protein>
    <recommendedName>
        <fullName evidence="2 8">Elongation factor G</fullName>
        <shortName evidence="8">EF-G</shortName>
    </recommendedName>
</protein>
<dbReference type="NCBIfam" id="TIGR00484">
    <property type="entry name" value="EF-G"/>
    <property type="match status" value="1"/>
</dbReference>
<dbReference type="InterPro" id="IPR009022">
    <property type="entry name" value="EFG_III"/>
</dbReference>
<comment type="similarity">
    <text evidence="1 8">Belongs to the TRAFAC class translation factor GTPase superfamily. Classic translation factor GTPase family. EF-G/EF-2 subfamily.</text>
</comment>
<feature type="domain" description="Tr-type G" evidence="9">
    <location>
        <begin position="6"/>
        <end position="295"/>
    </location>
</feature>
<dbReference type="InterPro" id="IPR009000">
    <property type="entry name" value="Transl_B-barrel_sf"/>
</dbReference>
<name>A0A365P0A7_9FLAO</name>
<dbReference type="FunFam" id="3.30.70.870:FF:000001">
    <property type="entry name" value="Elongation factor G"/>
    <property type="match status" value="1"/>
</dbReference>
<dbReference type="InterPro" id="IPR020568">
    <property type="entry name" value="Ribosomal_Su5_D2-typ_SF"/>
</dbReference>
<evidence type="ECO:0000256" key="8">
    <source>
        <dbReference type="HAMAP-Rule" id="MF_00054"/>
    </source>
</evidence>
<dbReference type="Gene3D" id="3.30.70.240">
    <property type="match status" value="1"/>
</dbReference>
<dbReference type="InterPro" id="IPR027417">
    <property type="entry name" value="P-loop_NTPase"/>
</dbReference>
<dbReference type="CDD" id="cd01886">
    <property type="entry name" value="EF-G"/>
    <property type="match status" value="1"/>
</dbReference>
<dbReference type="Pfam" id="PF03764">
    <property type="entry name" value="EFG_IV"/>
    <property type="match status" value="1"/>
</dbReference>
<dbReference type="GO" id="GO:0005737">
    <property type="term" value="C:cytoplasm"/>
    <property type="evidence" value="ECO:0007669"/>
    <property type="project" value="UniProtKB-SubCell"/>
</dbReference>
<dbReference type="PANTHER" id="PTHR43261:SF1">
    <property type="entry name" value="RIBOSOME-RELEASING FACTOR 2, MITOCHONDRIAL"/>
    <property type="match status" value="1"/>
</dbReference>
<dbReference type="SMART" id="SM00838">
    <property type="entry name" value="EFG_C"/>
    <property type="match status" value="1"/>
</dbReference>
<feature type="binding site" evidence="8">
    <location>
        <begin position="15"/>
        <end position="22"/>
    </location>
    <ligand>
        <name>GTP</name>
        <dbReference type="ChEBI" id="CHEBI:37565"/>
    </ligand>
</feature>
<dbReference type="EMBL" id="QLST01000011">
    <property type="protein sequence ID" value="RBA27928.1"/>
    <property type="molecule type" value="Genomic_DNA"/>
</dbReference>
<dbReference type="Pfam" id="PF00679">
    <property type="entry name" value="EFG_C"/>
    <property type="match status" value="1"/>
</dbReference>
<dbReference type="Gene3D" id="3.30.230.10">
    <property type="match status" value="1"/>
</dbReference>
<dbReference type="AlphaFoldDB" id="A0A365P0A7"/>
<comment type="subcellular location">
    <subcellularLocation>
        <location evidence="8">Cytoplasm</location>
    </subcellularLocation>
</comment>
<evidence type="ECO:0000256" key="5">
    <source>
        <dbReference type="ARBA" id="ARBA00022917"/>
    </source>
</evidence>
<dbReference type="InterPro" id="IPR047872">
    <property type="entry name" value="EFG_IV"/>
</dbReference>
<dbReference type="NCBIfam" id="NF009381">
    <property type="entry name" value="PRK12740.1-5"/>
    <property type="match status" value="1"/>
</dbReference>
<dbReference type="InterPro" id="IPR005225">
    <property type="entry name" value="Small_GTP-bd"/>
</dbReference>
<sequence length="718" mass="79549">MARDLKFTRNIGIAAHIDAGKTTTTERILFYTGKSHKIGEVHDGAATMDWMAQEQERGITITSAATTCEWNFPTEQGKLIPESKPYHFNIIDTPGHVDFTVEVNRSLRVLDGLVFLFSAVDGVEPQSETNWRLADQYRVPRMGFVNKMDRQGSNFLAVCQQVRDMLKSNAVAITLPIGEEIDFKGVVDLVKNQAIIWHDETQGATFDIVPIPEDMVEEVKQYRSILIEAVADYDENLLDKYMEDENSITEEEINNALRAATMDMAIIPMIAGSSFKNKGVQFMLDAVCKYLPSPMDKEGIEGIHPDDADLLEEDQKKILRRPDPKEPFAALAFKIATDPYVGRLAFFRAYSGRLDAGSYILNTRSGNKERISRIYQMHANKQNPIDFIEAGDIGAAVGFKDIKTGDTMCDEKHPIILESMKFPDPVIGIAIEPKTKADVDKMGMALAKLAEEDPTFTVRTDEASGQTIISGMGELHLDILVDRMKREFKVEVNQGEPQVEYKEAFTKSAQHREVYKKQSGGRGKFGDIVFRLEPAQDVDGKPAVGLQFINEVKGGNVPKEYIPSVEKGFKEAMKSGPLAGYAVDSLRVTLLDGSFHPVDSDALSFELAAKMGYKEVAKAAGAVILEPIMKIEVITPEENMGDIVGDLNRRRGQVNDMGDRNGAKTIKADVPLSEMFGYVTTLRTLSSGRATSTMEFSHYAETPSNVSEAVIKKAKGNA</sequence>
<evidence type="ECO:0000256" key="7">
    <source>
        <dbReference type="ARBA" id="ARBA00024731"/>
    </source>
</evidence>
<keyword evidence="3 8" id="KW-0547">Nucleotide-binding</keyword>
<evidence type="ECO:0000256" key="2">
    <source>
        <dbReference type="ARBA" id="ARBA00017872"/>
    </source>
</evidence>
<dbReference type="Gene3D" id="2.40.30.10">
    <property type="entry name" value="Translation factors"/>
    <property type="match status" value="1"/>
</dbReference>
<reference evidence="10 11" key="1">
    <citation type="submission" date="2018-06" db="EMBL/GenBank/DDBJ databases">
        <title>Flavobacterium tibetense sp. nov., isolated from a wetland YonghuCo on Tibetan Plateau.</title>
        <authorList>
            <person name="Xing P."/>
            <person name="Phurbu D."/>
            <person name="Lu H."/>
        </authorList>
    </citation>
    <scope>NUCLEOTIDE SEQUENCE [LARGE SCALE GENOMIC DNA]</scope>
    <source>
        <strain evidence="10 11">YH5</strain>
    </source>
</reference>
<keyword evidence="5 8" id="KW-0648">Protein biosynthesis</keyword>
<gene>
    <name evidence="8 10" type="primary">fusA</name>
    <name evidence="10" type="ORF">DPN68_09565</name>
</gene>
<dbReference type="Proteomes" id="UP000253319">
    <property type="component" value="Unassembled WGS sequence"/>
</dbReference>
<dbReference type="GO" id="GO:0003746">
    <property type="term" value="F:translation elongation factor activity"/>
    <property type="evidence" value="ECO:0007669"/>
    <property type="project" value="UniProtKB-UniRule"/>
</dbReference>
<dbReference type="SUPFAM" id="SSF54211">
    <property type="entry name" value="Ribosomal protein S5 domain 2-like"/>
    <property type="match status" value="1"/>
</dbReference>
<dbReference type="InterPro" id="IPR000640">
    <property type="entry name" value="EFG_V-like"/>
</dbReference>
<evidence type="ECO:0000313" key="10">
    <source>
        <dbReference type="EMBL" id="RBA27928.1"/>
    </source>
</evidence>
<keyword evidence="6 8" id="KW-0342">GTP-binding</keyword>
<dbReference type="InterPro" id="IPR005517">
    <property type="entry name" value="Transl_elong_EFG/EF2_IV"/>
</dbReference>
<dbReference type="PROSITE" id="PS51722">
    <property type="entry name" value="G_TR_2"/>
    <property type="match status" value="1"/>
</dbReference>
<dbReference type="InterPro" id="IPR014721">
    <property type="entry name" value="Ribsml_uS5_D2-typ_fold_subgr"/>
</dbReference>
<dbReference type="InterPro" id="IPR041095">
    <property type="entry name" value="EFG_II"/>
</dbReference>
<evidence type="ECO:0000256" key="3">
    <source>
        <dbReference type="ARBA" id="ARBA00022741"/>
    </source>
</evidence>
<dbReference type="InterPro" id="IPR035647">
    <property type="entry name" value="EFG_III/V"/>
</dbReference>
<dbReference type="Gene3D" id="3.30.70.870">
    <property type="entry name" value="Elongation Factor G (Translational Gtpase), domain 3"/>
    <property type="match status" value="1"/>
</dbReference>
<dbReference type="OrthoDB" id="9801591at2"/>
<dbReference type="NCBIfam" id="TIGR00231">
    <property type="entry name" value="small_GTP"/>
    <property type="match status" value="1"/>
</dbReference>
<dbReference type="Pfam" id="PF14492">
    <property type="entry name" value="EFG_III"/>
    <property type="match status" value="1"/>
</dbReference>
<dbReference type="InterPro" id="IPR000795">
    <property type="entry name" value="T_Tr_GTP-bd_dom"/>
</dbReference>
<keyword evidence="8" id="KW-0963">Cytoplasm</keyword>
<dbReference type="FunFam" id="3.30.70.240:FF:000001">
    <property type="entry name" value="Elongation factor G"/>
    <property type="match status" value="1"/>
</dbReference>
<dbReference type="Gene3D" id="3.40.50.300">
    <property type="entry name" value="P-loop containing nucleotide triphosphate hydrolases"/>
    <property type="match status" value="1"/>
</dbReference>
<dbReference type="Pfam" id="PF03144">
    <property type="entry name" value="GTP_EFTU_D2"/>
    <property type="match status" value="1"/>
</dbReference>
<comment type="caution">
    <text evidence="10">The sequence shown here is derived from an EMBL/GenBank/DDBJ whole genome shotgun (WGS) entry which is preliminary data.</text>
</comment>
<evidence type="ECO:0000256" key="6">
    <source>
        <dbReference type="ARBA" id="ARBA00023134"/>
    </source>
</evidence>
<evidence type="ECO:0000256" key="1">
    <source>
        <dbReference type="ARBA" id="ARBA00005870"/>
    </source>
</evidence>
<dbReference type="CDD" id="cd16262">
    <property type="entry name" value="EFG_III"/>
    <property type="match status" value="1"/>
</dbReference>
<dbReference type="InterPro" id="IPR004540">
    <property type="entry name" value="Transl_elong_EFG/EF2"/>
</dbReference>
<dbReference type="Pfam" id="PF00009">
    <property type="entry name" value="GTP_EFTU"/>
    <property type="match status" value="1"/>
</dbReference>
<dbReference type="PRINTS" id="PR00315">
    <property type="entry name" value="ELONGATNFCT"/>
</dbReference>
<dbReference type="PROSITE" id="PS00301">
    <property type="entry name" value="G_TR_1"/>
    <property type="match status" value="1"/>
</dbReference>
<dbReference type="PANTHER" id="PTHR43261">
    <property type="entry name" value="TRANSLATION ELONGATION FACTOR G-RELATED"/>
    <property type="match status" value="1"/>
</dbReference>
<dbReference type="FunFam" id="3.30.230.10:FF:000003">
    <property type="entry name" value="Elongation factor G"/>
    <property type="match status" value="1"/>
</dbReference>
<dbReference type="GO" id="GO:0005525">
    <property type="term" value="F:GTP binding"/>
    <property type="evidence" value="ECO:0007669"/>
    <property type="project" value="UniProtKB-UniRule"/>
</dbReference>
<dbReference type="SUPFAM" id="SSF50447">
    <property type="entry name" value="Translation proteins"/>
    <property type="match status" value="1"/>
</dbReference>
<dbReference type="GO" id="GO:0032790">
    <property type="term" value="P:ribosome disassembly"/>
    <property type="evidence" value="ECO:0007669"/>
    <property type="project" value="TreeGrafter"/>
</dbReference>
<dbReference type="SUPFAM" id="SSF54980">
    <property type="entry name" value="EF-G C-terminal domain-like"/>
    <property type="match status" value="2"/>
</dbReference>
<dbReference type="RefSeq" id="WP_113989432.1">
    <property type="nucleotide sequence ID" value="NZ_QLST01000011.1"/>
</dbReference>
<evidence type="ECO:0000256" key="4">
    <source>
        <dbReference type="ARBA" id="ARBA00022768"/>
    </source>
</evidence>
<accession>A0A365P0A7</accession>
<dbReference type="InterPro" id="IPR035649">
    <property type="entry name" value="EFG_V"/>
</dbReference>
<feature type="binding site" evidence="8">
    <location>
        <begin position="92"/>
        <end position="96"/>
    </location>
    <ligand>
        <name>GTP</name>
        <dbReference type="ChEBI" id="CHEBI:37565"/>
    </ligand>
</feature>
<dbReference type="InterPro" id="IPR031157">
    <property type="entry name" value="G_TR_CS"/>
</dbReference>
<dbReference type="FunFam" id="3.40.50.300:FF:000029">
    <property type="entry name" value="Elongation factor G"/>
    <property type="match status" value="1"/>
</dbReference>
<feature type="binding site" evidence="8">
    <location>
        <begin position="146"/>
        <end position="149"/>
    </location>
    <ligand>
        <name>GTP</name>
        <dbReference type="ChEBI" id="CHEBI:37565"/>
    </ligand>
</feature>
<proteinExistence type="inferred from homology"/>
<evidence type="ECO:0000259" key="9">
    <source>
        <dbReference type="PROSITE" id="PS51722"/>
    </source>
</evidence>
<keyword evidence="4 8" id="KW-0251">Elongation factor</keyword>
<dbReference type="CDD" id="cd01434">
    <property type="entry name" value="EFG_mtEFG1_IV"/>
    <property type="match status" value="1"/>
</dbReference>
<dbReference type="GO" id="GO:0003924">
    <property type="term" value="F:GTPase activity"/>
    <property type="evidence" value="ECO:0007669"/>
    <property type="project" value="InterPro"/>
</dbReference>
<organism evidence="10 11">
    <name type="scientific">Flavobacterium tibetense</name>
    <dbReference type="NCBI Taxonomy" id="2233533"/>
    <lineage>
        <taxon>Bacteria</taxon>
        <taxon>Pseudomonadati</taxon>
        <taxon>Bacteroidota</taxon>
        <taxon>Flavobacteriia</taxon>
        <taxon>Flavobacteriales</taxon>
        <taxon>Flavobacteriaceae</taxon>
        <taxon>Flavobacterium</taxon>
    </lineage>
</organism>